<proteinExistence type="inferred from homology"/>
<evidence type="ECO:0000256" key="6">
    <source>
        <dbReference type="ARBA" id="ARBA00022475"/>
    </source>
</evidence>
<dbReference type="InterPro" id="IPR020845">
    <property type="entry name" value="AMP-binding_CS"/>
</dbReference>
<dbReference type="AlphaFoldDB" id="A0AAJ0GH62"/>
<dbReference type="PROSITE" id="PS00455">
    <property type="entry name" value="AMP_BINDING"/>
    <property type="match status" value="1"/>
</dbReference>
<dbReference type="GO" id="GO:0005811">
    <property type="term" value="C:lipid droplet"/>
    <property type="evidence" value="ECO:0007669"/>
    <property type="project" value="UniProtKB-SubCell"/>
</dbReference>
<evidence type="ECO:0000313" key="24">
    <source>
        <dbReference type="Proteomes" id="UP001271007"/>
    </source>
</evidence>
<evidence type="ECO:0000256" key="14">
    <source>
        <dbReference type="ARBA" id="ARBA00023136"/>
    </source>
</evidence>
<dbReference type="InterPro" id="IPR042099">
    <property type="entry name" value="ANL_N_sf"/>
</dbReference>
<evidence type="ECO:0000256" key="7">
    <source>
        <dbReference type="ARBA" id="ARBA00022598"/>
    </source>
</evidence>
<dbReference type="EMBL" id="JAWDJX010000003">
    <property type="protein sequence ID" value="KAK3057454.1"/>
    <property type="molecule type" value="Genomic_DNA"/>
</dbReference>
<comment type="similarity">
    <text evidence="4">Belongs to the ATP-dependent AMP-binding enzyme family.</text>
</comment>
<evidence type="ECO:0000259" key="21">
    <source>
        <dbReference type="Pfam" id="PF00501"/>
    </source>
</evidence>
<dbReference type="GO" id="GO:0044539">
    <property type="term" value="P:long-chain fatty acid import into cell"/>
    <property type="evidence" value="ECO:0007669"/>
    <property type="project" value="TreeGrafter"/>
</dbReference>
<dbReference type="FunFam" id="3.30.300.30:FF:000002">
    <property type="entry name" value="Long-chain fatty acid transport protein 1"/>
    <property type="match status" value="1"/>
</dbReference>
<evidence type="ECO:0000256" key="13">
    <source>
        <dbReference type="ARBA" id="ARBA00023055"/>
    </source>
</evidence>
<dbReference type="Pfam" id="PF13193">
    <property type="entry name" value="AMP-binding_C"/>
    <property type="match status" value="1"/>
</dbReference>
<keyword evidence="12" id="KW-1133">Transmembrane helix</keyword>
<evidence type="ECO:0000256" key="2">
    <source>
        <dbReference type="ARBA" id="ARBA00004585"/>
    </source>
</evidence>
<dbReference type="InterPro" id="IPR025110">
    <property type="entry name" value="AMP-bd_C"/>
</dbReference>
<comment type="subcellular location">
    <subcellularLocation>
        <location evidence="3">Cell membrane</location>
        <topology evidence="3">Multi-pass membrane protein</topology>
    </subcellularLocation>
    <subcellularLocation>
        <location evidence="1">Lipid droplet</location>
    </subcellularLocation>
    <subcellularLocation>
        <location evidence="2">Peroxisome membrane</location>
        <topology evidence="2">Multi-pass membrane protein</topology>
    </subcellularLocation>
</comment>
<dbReference type="SUPFAM" id="SSF56801">
    <property type="entry name" value="Acetyl-CoA synthetase-like"/>
    <property type="match status" value="1"/>
</dbReference>
<dbReference type="Gene3D" id="3.40.50.12780">
    <property type="entry name" value="N-terminal domain of ligase-like"/>
    <property type="match status" value="1"/>
</dbReference>
<dbReference type="GO" id="GO:0005778">
    <property type="term" value="C:peroxisomal membrane"/>
    <property type="evidence" value="ECO:0007669"/>
    <property type="project" value="UniProtKB-SubCell"/>
</dbReference>
<evidence type="ECO:0000256" key="9">
    <source>
        <dbReference type="ARBA" id="ARBA00022692"/>
    </source>
</evidence>
<evidence type="ECO:0000256" key="15">
    <source>
        <dbReference type="ARBA" id="ARBA00023140"/>
    </source>
</evidence>
<keyword evidence="10" id="KW-0547">Nucleotide-binding</keyword>
<feature type="domain" description="AMP-dependent synthetase/ligase" evidence="21">
    <location>
        <begin position="63"/>
        <end position="382"/>
    </location>
</feature>
<dbReference type="PANTHER" id="PTHR43107:SF6">
    <property type="entry name" value="ACYL-COA SYNTHETASE FAMILY PROTEIN (CEFD1), PUTATIVE (AFU_ORTHOLOGUE AFUA_6G03630)-RELATED"/>
    <property type="match status" value="1"/>
</dbReference>
<evidence type="ECO:0000256" key="8">
    <source>
        <dbReference type="ARBA" id="ARBA00022677"/>
    </source>
</evidence>
<evidence type="ECO:0000256" key="17">
    <source>
        <dbReference type="ARBA" id="ARBA00060276"/>
    </source>
</evidence>
<evidence type="ECO:0000259" key="22">
    <source>
        <dbReference type="Pfam" id="PF13193"/>
    </source>
</evidence>
<comment type="function">
    <text evidence="17">Acyl-CoA synthetase required for both the import of long chain fatty acids (LCFAs) (C14-C18) and the activation very long chain fatty acids (VLCFAs) (C20-C26) by esterification of the fatty acids into metabolically active CoA-thioesters for subsequent degradation or incorporation into phospholipids. The transport and fatty acyl-CoA synthetase activities are genetically separable and are thus independent activities. Esterifies VLCFAs in the peroxisome matrix. The VLCFAs are actively transported into peroxisomes by a PXA1-PXA2 heterodimeric transporter in the peroxisomal membrane.</text>
</comment>
<keyword evidence="11" id="KW-0067">ATP-binding</keyword>
<dbReference type="Gene3D" id="3.30.300.30">
    <property type="match status" value="1"/>
</dbReference>
<dbReference type="InterPro" id="IPR000873">
    <property type="entry name" value="AMP-dep_synth/lig_dom"/>
</dbReference>
<comment type="caution">
    <text evidence="23">The sequence shown here is derived from an EMBL/GenBank/DDBJ whole genome shotgun (WGS) entry which is preliminary data.</text>
</comment>
<organism evidence="23 24">
    <name type="scientific">Extremus antarcticus</name>
    <dbReference type="NCBI Taxonomy" id="702011"/>
    <lineage>
        <taxon>Eukaryota</taxon>
        <taxon>Fungi</taxon>
        <taxon>Dikarya</taxon>
        <taxon>Ascomycota</taxon>
        <taxon>Pezizomycotina</taxon>
        <taxon>Dothideomycetes</taxon>
        <taxon>Dothideomycetidae</taxon>
        <taxon>Mycosphaerellales</taxon>
        <taxon>Extremaceae</taxon>
        <taxon>Extremus</taxon>
    </lineage>
</organism>
<keyword evidence="6" id="KW-1003">Cell membrane</keyword>
<accession>A0AAJ0GH62</accession>
<dbReference type="Pfam" id="PF00501">
    <property type="entry name" value="AMP-binding"/>
    <property type="match status" value="1"/>
</dbReference>
<keyword evidence="7" id="KW-0436">Ligase</keyword>
<sequence>MALVAAAAGGVAAAAYLDGKYQIRRDANVIRSLKKAEREYNRRVLINPPPVKADKLSPWYFLESTCHRLPTHRAIWTRDRSWTYREVHDYTLQLAKWMLDQGIGPGDLVAIYLHNSAEFLMLMFATLAIGAGPAMINYNLEGKALMHCLAVANSKLLIVDTDADCQRRIEGSRGEIEAAGARIVTLDDGLKRSIASLPVVRPPDELRNGMTGAWPYALIYTSGTTGLPKGAPFTVGRIHLAGAHLGPSFGAKPGKDCWYCPMPLYHGTGLITSSAALFSGVGVAIAPRFSVSNFWPDIYYSGSTMFIYVGETARYLLAAPPHPLERAHKLRNCYGNGLRPDVWKKFQDRFNIPEVSEFFNSSEGVFALVVWARGPYLSGCVGHHGGLFRYLLRNTYIPVRVDTDSGDIWRNPATGFAQRMPYEEGGEMIVAVPSKDAFGGYWNNEEATNKRFARDVFKKGDLYFRSGDALRRSPDGHWFFMDRLGDTYRWKSENVSTAEVALALGHHPNIVEANVYGVTVPGHEGRAGCAAVVLSEPNPDWTDIVRHARNSLPRYAVPVFLRIVQRSSHIHNHKQNKVPLRKEGVDPDKVGTEEKEGGDDVFLWLRPGADSYEPFGKQEWQDLADGRVRL</sequence>
<dbReference type="PANTHER" id="PTHR43107">
    <property type="entry name" value="LONG-CHAIN FATTY ACID TRANSPORT PROTEIN"/>
    <property type="match status" value="1"/>
</dbReference>
<keyword evidence="13" id="KW-0445">Lipid transport</keyword>
<evidence type="ECO:0000313" key="23">
    <source>
        <dbReference type="EMBL" id="KAK3057454.1"/>
    </source>
</evidence>
<feature type="region of interest" description="Disordered" evidence="20">
    <location>
        <begin position="572"/>
        <end position="597"/>
    </location>
</feature>
<feature type="domain" description="AMP-binding enzyme C-terminal" evidence="22">
    <location>
        <begin position="502"/>
        <end position="570"/>
    </location>
</feature>
<keyword evidence="8" id="KW-0551">Lipid droplet</keyword>
<keyword evidence="9" id="KW-0812">Transmembrane</keyword>
<dbReference type="GO" id="GO:0005524">
    <property type="term" value="F:ATP binding"/>
    <property type="evidence" value="ECO:0007669"/>
    <property type="project" value="UniProtKB-KW"/>
</dbReference>
<dbReference type="GO" id="GO:0005324">
    <property type="term" value="F:long-chain fatty acid transmembrane transporter activity"/>
    <property type="evidence" value="ECO:0007669"/>
    <property type="project" value="TreeGrafter"/>
</dbReference>
<keyword evidence="15" id="KW-0576">Peroxisome</keyword>
<evidence type="ECO:0000256" key="20">
    <source>
        <dbReference type="SAM" id="MobiDB-lite"/>
    </source>
</evidence>
<evidence type="ECO:0000256" key="19">
    <source>
        <dbReference type="ARBA" id="ARBA00078285"/>
    </source>
</evidence>
<keyword evidence="24" id="KW-1185">Reference proteome</keyword>
<evidence type="ECO:0000256" key="3">
    <source>
        <dbReference type="ARBA" id="ARBA00004651"/>
    </source>
</evidence>
<keyword evidence="5" id="KW-0813">Transport</keyword>
<evidence type="ECO:0000256" key="4">
    <source>
        <dbReference type="ARBA" id="ARBA00006432"/>
    </source>
</evidence>
<dbReference type="GO" id="GO:0004467">
    <property type="term" value="F:long-chain fatty acid-CoA ligase activity"/>
    <property type="evidence" value="ECO:0007669"/>
    <property type="project" value="TreeGrafter"/>
</dbReference>
<evidence type="ECO:0000256" key="10">
    <source>
        <dbReference type="ARBA" id="ARBA00022741"/>
    </source>
</evidence>
<evidence type="ECO:0000256" key="18">
    <source>
        <dbReference type="ARBA" id="ARBA00068795"/>
    </source>
</evidence>
<evidence type="ECO:0000256" key="5">
    <source>
        <dbReference type="ARBA" id="ARBA00022448"/>
    </source>
</evidence>
<keyword evidence="14" id="KW-0472">Membrane</keyword>
<dbReference type="InterPro" id="IPR045851">
    <property type="entry name" value="AMP-bd_C_sf"/>
</dbReference>
<feature type="compositionally biased region" description="Basic and acidic residues" evidence="20">
    <location>
        <begin position="580"/>
        <end position="595"/>
    </location>
</feature>
<evidence type="ECO:0000256" key="1">
    <source>
        <dbReference type="ARBA" id="ARBA00004502"/>
    </source>
</evidence>
<evidence type="ECO:0000256" key="12">
    <source>
        <dbReference type="ARBA" id="ARBA00022989"/>
    </source>
</evidence>
<evidence type="ECO:0000256" key="11">
    <source>
        <dbReference type="ARBA" id="ARBA00022840"/>
    </source>
</evidence>
<dbReference type="GO" id="GO:0009898">
    <property type="term" value="C:cytoplasmic side of plasma membrane"/>
    <property type="evidence" value="ECO:0007669"/>
    <property type="project" value="TreeGrafter"/>
</dbReference>
<comment type="catalytic activity">
    <reaction evidence="16">
        <text>a very long-chain fatty acid + ATP + CoA = a very long-chain fatty acyl-CoA + AMP + diphosphate</text>
        <dbReference type="Rhea" id="RHEA:54536"/>
        <dbReference type="ChEBI" id="CHEBI:30616"/>
        <dbReference type="ChEBI" id="CHEBI:33019"/>
        <dbReference type="ChEBI" id="CHEBI:57287"/>
        <dbReference type="ChEBI" id="CHEBI:58950"/>
        <dbReference type="ChEBI" id="CHEBI:138261"/>
        <dbReference type="ChEBI" id="CHEBI:456215"/>
    </reaction>
</comment>
<protein>
    <recommendedName>
        <fullName evidence="18">Very long-chain fatty acid transport protein</fullName>
    </recommendedName>
    <alternativeName>
        <fullName evidence="19">Very-long-chain acyl-CoA synthetase</fullName>
    </alternativeName>
</protein>
<reference evidence="23" key="1">
    <citation type="submission" date="2023-04" db="EMBL/GenBank/DDBJ databases">
        <title>Black Yeasts Isolated from many extreme environments.</title>
        <authorList>
            <person name="Coleine C."/>
            <person name="Stajich J.E."/>
            <person name="Selbmann L."/>
        </authorList>
    </citation>
    <scope>NUCLEOTIDE SEQUENCE</scope>
    <source>
        <strain evidence="23">CCFEE 5312</strain>
    </source>
</reference>
<gene>
    <name evidence="23" type="ORF">LTR09_001638</name>
</gene>
<dbReference type="FunFam" id="3.40.50.12780:FF:000019">
    <property type="entry name" value="Long-chain fatty acid transporter"/>
    <property type="match status" value="1"/>
</dbReference>
<evidence type="ECO:0000256" key="16">
    <source>
        <dbReference type="ARBA" id="ARBA00051585"/>
    </source>
</evidence>
<name>A0AAJ0GH62_9PEZI</name>
<dbReference type="Proteomes" id="UP001271007">
    <property type="component" value="Unassembled WGS sequence"/>
</dbReference>